<dbReference type="OrthoDB" id="1752139at2759"/>
<feature type="chain" id="PRO_5029821019" description="Retrotransposon gag domain-containing protein" evidence="1">
    <location>
        <begin position="19"/>
        <end position="291"/>
    </location>
</feature>
<sequence length="291" mass="33010">MCIPYGVLIAILLAFTLGMEDEVEIVRYLDCNPLAGERKSQPAKKLTSEEDCLAQIDAIDTGVKAPIIVDALIRQTELPFTERLMRVKVSSKFKLPPQLGIYAGKKDLMDHLDLFKNLMLLQGALDEVICRVFSVRGPAKSWFRKLSPRTIDSFDDLSKHFVANFLSYRVRQKNAAHLFTIHQKTGESLKEYVRIGRGQVKQVKKGRGLQKEKASFKEDRLQGGYLRKFVVDRLRSATLERAYIDNKPTTGDIQIIHGGFKLGDVLHIQGRDLFGKQMGKQMKKFIISPCL</sequence>
<evidence type="ECO:0000313" key="4">
    <source>
        <dbReference type="Proteomes" id="UP000585474"/>
    </source>
</evidence>
<evidence type="ECO:0000259" key="2">
    <source>
        <dbReference type="Pfam" id="PF03732"/>
    </source>
</evidence>
<evidence type="ECO:0000313" key="3">
    <source>
        <dbReference type="EMBL" id="GFZ02207.1"/>
    </source>
</evidence>
<protein>
    <recommendedName>
        <fullName evidence="2">Retrotransposon gag domain-containing protein</fullName>
    </recommendedName>
</protein>
<reference evidence="3 4" key="1">
    <citation type="submission" date="2019-07" db="EMBL/GenBank/DDBJ databases">
        <title>De Novo Assembly of kiwifruit Actinidia rufa.</title>
        <authorList>
            <person name="Sugita-Konishi S."/>
            <person name="Sato K."/>
            <person name="Mori E."/>
            <person name="Abe Y."/>
            <person name="Kisaki G."/>
            <person name="Hamano K."/>
            <person name="Suezawa K."/>
            <person name="Otani M."/>
            <person name="Fukuda T."/>
            <person name="Manabe T."/>
            <person name="Gomi K."/>
            <person name="Tabuchi M."/>
            <person name="Akimitsu K."/>
            <person name="Kataoka I."/>
        </authorList>
    </citation>
    <scope>NUCLEOTIDE SEQUENCE [LARGE SCALE GENOMIC DNA]</scope>
    <source>
        <strain evidence="4">cv. Fuchu</strain>
    </source>
</reference>
<keyword evidence="1" id="KW-0732">Signal</keyword>
<dbReference type="InterPro" id="IPR005162">
    <property type="entry name" value="Retrotrans_gag_dom"/>
</dbReference>
<gene>
    <name evidence="3" type="ORF">Acr_15g0008150</name>
</gene>
<evidence type="ECO:0000256" key="1">
    <source>
        <dbReference type="SAM" id="SignalP"/>
    </source>
</evidence>
<feature type="signal peptide" evidence="1">
    <location>
        <begin position="1"/>
        <end position="18"/>
    </location>
</feature>
<accession>A0A7J0FUT8</accession>
<keyword evidence="4" id="KW-1185">Reference proteome</keyword>
<dbReference type="AlphaFoldDB" id="A0A7J0FUT8"/>
<organism evidence="3 4">
    <name type="scientific">Actinidia rufa</name>
    <dbReference type="NCBI Taxonomy" id="165716"/>
    <lineage>
        <taxon>Eukaryota</taxon>
        <taxon>Viridiplantae</taxon>
        <taxon>Streptophyta</taxon>
        <taxon>Embryophyta</taxon>
        <taxon>Tracheophyta</taxon>
        <taxon>Spermatophyta</taxon>
        <taxon>Magnoliopsida</taxon>
        <taxon>eudicotyledons</taxon>
        <taxon>Gunneridae</taxon>
        <taxon>Pentapetalae</taxon>
        <taxon>asterids</taxon>
        <taxon>Ericales</taxon>
        <taxon>Actinidiaceae</taxon>
        <taxon>Actinidia</taxon>
    </lineage>
</organism>
<dbReference type="PANTHER" id="PTHR33223:SF10">
    <property type="entry name" value="AMINOTRANSFERASE-LIKE PLANT MOBILE DOMAIN-CONTAINING PROTEIN"/>
    <property type="match status" value="1"/>
</dbReference>
<proteinExistence type="predicted"/>
<dbReference type="Proteomes" id="UP000585474">
    <property type="component" value="Unassembled WGS sequence"/>
</dbReference>
<dbReference type="Pfam" id="PF03732">
    <property type="entry name" value="Retrotrans_gag"/>
    <property type="match status" value="1"/>
</dbReference>
<comment type="caution">
    <text evidence="3">The sequence shown here is derived from an EMBL/GenBank/DDBJ whole genome shotgun (WGS) entry which is preliminary data.</text>
</comment>
<dbReference type="EMBL" id="BJWL01000015">
    <property type="protein sequence ID" value="GFZ02207.1"/>
    <property type="molecule type" value="Genomic_DNA"/>
</dbReference>
<feature type="domain" description="Retrotransposon gag" evidence="2">
    <location>
        <begin position="132"/>
        <end position="204"/>
    </location>
</feature>
<dbReference type="PANTHER" id="PTHR33223">
    <property type="entry name" value="CCHC-TYPE DOMAIN-CONTAINING PROTEIN"/>
    <property type="match status" value="1"/>
</dbReference>
<name>A0A7J0FUT8_9ERIC</name>